<sequence length="252" mass="28004">MTAQKTASRTGRPTISFDLDGVLMQNPFGKGVIPFLARHVHQQTRQELDFETFRQQFRKQLNQGFSSRTLAGKHVDAFNWDAIMLEVAQNYGLNHMPDVSQIVKAHCTPEYIHLLPGAKEGLQLLKDAGLKLIVATNGYARYQVPVLDALGILPFFDEVRAPETHGYAKPQPELLSGADLHIGDKLCHDILAANRAGIQSIWIHPEAKPIEIALEEEDLRRLFKDALPAECTPSAIARDALEAAEKAVELLL</sequence>
<dbReference type="Gene3D" id="3.40.50.1000">
    <property type="entry name" value="HAD superfamily/HAD-like"/>
    <property type="match status" value="1"/>
</dbReference>
<dbReference type="SFLD" id="SFLDG01129">
    <property type="entry name" value="C1.5:_HAD__Beta-PGM__Phosphata"/>
    <property type="match status" value="1"/>
</dbReference>
<dbReference type="SUPFAM" id="SSF56784">
    <property type="entry name" value="HAD-like"/>
    <property type="match status" value="1"/>
</dbReference>
<protein>
    <submittedName>
        <fullName evidence="2">Hydrolase</fullName>
    </submittedName>
</protein>
<dbReference type="Proteomes" id="UP000632222">
    <property type="component" value="Unassembled WGS sequence"/>
</dbReference>
<accession>A0ABQ2CVE3</accession>
<keyword evidence="3" id="KW-1185">Reference proteome</keyword>
<evidence type="ECO:0000256" key="1">
    <source>
        <dbReference type="ARBA" id="ARBA00022801"/>
    </source>
</evidence>
<evidence type="ECO:0000313" key="3">
    <source>
        <dbReference type="Proteomes" id="UP000632222"/>
    </source>
</evidence>
<dbReference type="EMBL" id="BMOD01000002">
    <property type="protein sequence ID" value="GGJ23293.1"/>
    <property type="molecule type" value="Genomic_DNA"/>
</dbReference>
<comment type="caution">
    <text evidence="2">The sequence shown here is derived from an EMBL/GenBank/DDBJ whole genome shotgun (WGS) entry which is preliminary data.</text>
</comment>
<dbReference type="PANTHER" id="PTHR43316">
    <property type="entry name" value="HYDROLASE, HALOACID DELAHOGENASE-RELATED"/>
    <property type="match status" value="1"/>
</dbReference>
<dbReference type="PRINTS" id="PR00413">
    <property type="entry name" value="HADHALOGNASE"/>
</dbReference>
<dbReference type="InterPro" id="IPR051540">
    <property type="entry name" value="S-2-haloacid_dehalogenase"/>
</dbReference>
<dbReference type="GO" id="GO:0016787">
    <property type="term" value="F:hydrolase activity"/>
    <property type="evidence" value="ECO:0007669"/>
    <property type="project" value="UniProtKB-KW"/>
</dbReference>
<dbReference type="RefSeq" id="WP_188999909.1">
    <property type="nucleotide sequence ID" value="NZ_BMOD01000002.1"/>
</dbReference>
<dbReference type="Gene3D" id="1.10.150.520">
    <property type="match status" value="1"/>
</dbReference>
<dbReference type="InterPro" id="IPR023214">
    <property type="entry name" value="HAD_sf"/>
</dbReference>
<proteinExistence type="predicted"/>
<dbReference type="PANTHER" id="PTHR43316:SF3">
    <property type="entry name" value="HALOACID DEHALOGENASE, TYPE II (AFU_ORTHOLOGUE AFUA_2G07750)-RELATED"/>
    <property type="match status" value="1"/>
</dbReference>
<organism evidence="2 3">
    <name type="scientific">Deinococcus roseus</name>
    <dbReference type="NCBI Taxonomy" id="392414"/>
    <lineage>
        <taxon>Bacteria</taxon>
        <taxon>Thermotogati</taxon>
        <taxon>Deinococcota</taxon>
        <taxon>Deinococci</taxon>
        <taxon>Deinococcales</taxon>
        <taxon>Deinococcaceae</taxon>
        <taxon>Deinococcus</taxon>
    </lineage>
</organism>
<keyword evidence="1 2" id="KW-0378">Hydrolase</keyword>
<dbReference type="InterPro" id="IPR006439">
    <property type="entry name" value="HAD-SF_hydro_IA"/>
</dbReference>
<dbReference type="SFLD" id="SFLDS00003">
    <property type="entry name" value="Haloacid_Dehalogenase"/>
    <property type="match status" value="1"/>
</dbReference>
<evidence type="ECO:0000313" key="2">
    <source>
        <dbReference type="EMBL" id="GGJ23293.1"/>
    </source>
</evidence>
<gene>
    <name evidence="2" type="ORF">GCM10008938_06830</name>
</gene>
<name>A0ABQ2CVE3_9DEIO</name>
<dbReference type="Pfam" id="PF00702">
    <property type="entry name" value="Hydrolase"/>
    <property type="match status" value="1"/>
</dbReference>
<reference evidence="3" key="1">
    <citation type="journal article" date="2019" name="Int. J. Syst. Evol. Microbiol.">
        <title>The Global Catalogue of Microorganisms (GCM) 10K type strain sequencing project: providing services to taxonomists for standard genome sequencing and annotation.</title>
        <authorList>
            <consortium name="The Broad Institute Genomics Platform"/>
            <consortium name="The Broad Institute Genome Sequencing Center for Infectious Disease"/>
            <person name="Wu L."/>
            <person name="Ma J."/>
        </authorList>
    </citation>
    <scope>NUCLEOTIDE SEQUENCE [LARGE SCALE GENOMIC DNA]</scope>
    <source>
        <strain evidence="3">JCM 14370</strain>
    </source>
</reference>
<dbReference type="InterPro" id="IPR036412">
    <property type="entry name" value="HAD-like_sf"/>
</dbReference>